<gene>
    <name evidence="2" type="ORF">MF672_009725</name>
</gene>
<dbReference type="CDD" id="cd00267">
    <property type="entry name" value="ABC_ATPase"/>
    <property type="match status" value="1"/>
</dbReference>
<evidence type="ECO:0000259" key="1">
    <source>
        <dbReference type="Pfam" id="PF13304"/>
    </source>
</evidence>
<dbReference type="RefSeq" id="WP_242373398.1">
    <property type="nucleotide sequence ID" value="NZ_JAKRKC020000001.1"/>
</dbReference>
<dbReference type="Pfam" id="PF13304">
    <property type="entry name" value="AAA_21"/>
    <property type="match status" value="1"/>
</dbReference>
<feature type="domain" description="ATPase AAA-type core" evidence="1">
    <location>
        <begin position="310"/>
        <end position="384"/>
    </location>
</feature>
<dbReference type="PANTHER" id="PTHR43581:SF4">
    <property type="entry name" value="ATP_GTP PHOSPHATASE"/>
    <property type="match status" value="1"/>
</dbReference>
<proteinExistence type="predicted"/>
<dbReference type="InterPro" id="IPR051396">
    <property type="entry name" value="Bact_Antivir_Def_Nuclease"/>
</dbReference>
<sequence length="621" mass="69597">MRLLSAHITKFKSVNDSTEFTVTDDVTALVGKNESGKTAALEALYRVNPLPSGHPTDFDELRDYPRRYRARDKATISTVQPVQVTFQLEQADIDAVTKEFGPDALKSNTLVVNRHYNDNTVWYQGHRTTNALAAGRHLVAKAGLEIGRFDDITSINELIVALRADEDAEAAVQLANNLEERDLDAEIRKILHRRLPKFQYFDEYNVLPGSVSIERLQEVDEDELAPEERTALSLLRLAGVESEEFTEDSYESRKAALEAAANELTDQLFEYWTQNPDLSVELDIEFKPKPTPQAPQHTEPWLHIRIKNQRHRVTLGMSGRSKGFIWFFSFLAAFSEYTGTTRRIILLDEPGLNLHAKAQGDLLRYIEERLAPHHQVIYTTHSLFMIQPNKLERCRTVEDVDNDGTKISHDIWKARPDTVFPLLGALGVDMTQTLVIGPNQLLVEGPSDVVYLTVMSEVIRQGGGVPLDPRWTITPVGGLDKVPAFVSLLGGSDLSIAVLMDVAAGGNQRIAQLAARGLLDGNRLVYLTEITGSAEADIEDLFDVGWYLKLLADSKVGKFSKSKLNGGGRIVKQVEALHGGRFDHYQPANHLMRSPGRLLDEVDEDTRKRFQNLFNRLNALL</sequence>
<dbReference type="GO" id="GO:0005524">
    <property type="term" value="F:ATP binding"/>
    <property type="evidence" value="ECO:0007669"/>
    <property type="project" value="UniProtKB-KW"/>
</dbReference>
<keyword evidence="2" id="KW-0547">Nucleotide-binding</keyword>
<protein>
    <submittedName>
        <fullName evidence="2">ATP-binding protein</fullName>
    </submittedName>
</protein>
<evidence type="ECO:0000313" key="3">
    <source>
        <dbReference type="Proteomes" id="UP001317259"/>
    </source>
</evidence>
<accession>A0ABT0FPY3</accession>
<dbReference type="InterPro" id="IPR003959">
    <property type="entry name" value="ATPase_AAA_core"/>
</dbReference>
<dbReference type="Proteomes" id="UP001317259">
    <property type="component" value="Unassembled WGS sequence"/>
</dbReference>
<dbReference type="PANTHER" id="PTHR43581">
    <property type="entry name" value="ATP/GTP PHOSPHATASE"/>
    <property type="match status" value="1"/>
</dbReference>
<organism evidence="2 3">
    <name type="scientific">Actinomadura luzonensis</name>
    <dbReference type="NCBI Taxonomy" id="2805427"/>
    <lineage>
        <taxon>Bacteria</taxon>
        <taxon>Bacillati</taxon>
        <taxon>Actinomycetota</taxon>
        <taxon>Actinomycetes</taxon>
        <taxon>Streptosporangiales</taxon>
        <taxon>Thermomonosporaceae</taxon>
        <taxon>Actinomadura</taxon>
    </lineage>
</organism>
<reference evidence="2 3" key="1">
    <citation type="submission" date="2022-04" db="EMBL/GenBank/DDBJ databases">
        <title>Genome draft of Actinomadura sp. ATCC 31491.</title>
        <authorList>
            <person name="Shi X."/>
            <person name="Du Y."/>
        </authorList>
    </citation>
    <scope>NUCLEOTIDE SEQUENCE [LARGE SCALE GENOMIC DNA]</scope>
    <source>
        <strain evidence="2 3">ATCC 31491</strain>
    </source>
</reference>
<name>A0ABT0FPY3_9ACTN</name>
<dbReference type="EMBL" id="JAKRKC020000001">
    <property type="protein sequence ID" value="MCK2214065.1"/>
    <property type="molecule type" value="Genomic_DNA"/>
</dbReference>
<keyword evidence="2" id="KW-0067">ATP-binding</keyword>
<comment type="caution">
    <text evidence="2">The sequence shown here is derived from an EMBL/GenBank/DDBJ whole genome shotgun (WGS) entry which is preliminary data.</text>
</comment>
<evidence type="ECO:0000313" key="2">
    <source>
        <dbReference type="EMBL" id="MCK2214065.1"/>
    </source>
</evidence>
<keyword evidence="3" id="KW-1185">Reference proteome</keyword>